<dbReference type="InterPro" id="IPR003593">
    <property type="entry name" value="AAA+_ATPase"/>
</dbReference>
<dbReference type="EMBL" id="JBHTEY010000004">
    <property type="protein sequence ID" value="MFC7616333.1"/>
    <property type="molecule type" value="Genomic_DNA"/>
</dbReference>
<dbReference type="GO" id="GO:0016301">
    <property type="term" value="F:kinase activity"/>
    <property type="evidence" value="ECO:0007669"/>
    <property type="project" value="UniProtKB-KW"/>
</dbReference>
<sequence>MVILGCGDPLPLRPRKIAVAGPAGSGKSSLARLLGDLVAVPYVELDSLYHGPDWTVRESWVDDVSRIVDGDEWVIEWQGEPVRDRMNANADLLVWLDHPRLLTTYRVLKRTLSRRVNRTVLWAGNREGPLHGILTDRDHIVRFSWRMHPVIRQKVLTVIAEARHPNLHVIRLRGQREVDTWLNGPLRTALAASDR</sequence>
<keyword evidence="2" id="KW-0418">Kinase</keyword>
<organism evidence="2 3">
    <name type="scientific">Actinokineospora soli</name>
    <dbReference type="NCBI Taxonomy" id="1048753"/>
    <lineage>
        <taxon>Bacteria</taxon>
        <taxon>Bacillati</taxon>
        <taxon>Actinomycetota</taxon>
        <taxon>Actinomycetes</taxon>
        <taxon>Pseudonocardiales</taxon>
        <taxon>Pseudonocardiaceae</taxon>
        <taxon>Actinokineospora</taxon>
    </lineage>
</organism>
<reference evidence="3" key="1">
    <citation type="journal article" date="2019" name="Int. J. Syst. Evol. Microbiol.">
        <title>The Global Catalogue of Microorganisms (GCM) 10K type strain sequencing project: providing services to taxonomists for standard genome sequencing and annotation.</title>
        <authorList>
            <consortium name="The Broad Institute Genomics Platform"/>
            <consortium name="The Broad Institute Genome Sequencing Center for Infectious Disease"/>
            <person name="Wu L."/>
            <person name="Ma J."/>
        </authorList>
    </citation>
    <scope>NUCLEOTIDE SEQUENCE [LARGE SCALE GENOMIC DNA]</scope>
    <source>
        <strain evidence="3">JCM 17695</strain>
    </source>
</reference>
<dbReference type="SUPFAM" id="SSF52540">
    <property type="entry name" value="P-loop containing nucleoside triphosphate hydrolases"/>
    <property type="match status" value="1"/>
</dbReference>
<dbReference type="InterPro" id="IPR027417">
    <property type="entry name" value="P-loop_NTPase"/>
</dbReference>
<feature type="domain" description="AAA+ ATPase" evidence="1">
    <location>
        <begin position="13"/>
        <end position="185"/>
    </location>
</feature>
<dbReference type="Gene3D" id="3.40.50.300">
    <property type="entry name" value="P-loop containing nucleotide triphosphate hydrolases"/>
    <property type="match status" value="1"/>
</dbReference>
<protein>
    <submittedName>
        <fullName evidence="2">Adenylate kinase</fullName>
    </submittedName>
</protein>
<name>A0ABW2TU57_9PSEU</name>
<evidence type="ECO:0000259" key="1">
    <source>
        <dbReference type="SMART" id="SM00382"/>
    </source>
</evidence>
<evidence type="ECO:0000313" key="3">
    <source>
        <dbReference type="Proteomes" id="UP001596512"/>
    </source>
</evidence>
<comment type="caution">
    <text evidence="2">The sequence shown here is derived from an EMBL/GenBank/DDBJ whole genome shotgun (WGS) entry which is preliminary data.</text>
</comment>
<keyword evidence="3" id="KW-1185">Reference proteome</keyword>
<dbReference type="PANTHER" id="PTHR37816:SF1">
    <property type="entry name" value="TOXIN"/>
    <property type="match status" value="1"/>
</dbReference>
<accession>A0ABW2TU57</accession>
<keyword evidence="2" id="KW-0808">Transferase</keyword>
<dbReference type="SMART" id="SM00382">
    <property type="entry name" value="AAA"/>
    <property type="match status" value="1"/>
</dbReference>
<dbReference type="Proteomes" id="UP001596512">
    <property type="component" value="Unassembled WGS sequence"/>
</dbReference>
<proteinExistence type="predicted"/>
<dbReference type="PANTHER" id="PTHR37816">
    <property type="entry name" value="YALI0E33011P"/>
    <property type="match status" value="1"/>
</dbReference>
<dbReference type="InterPro" id="IPR052922">
    <property type="entry name" value="Cytidylate_Kinase-2"/>
</dbReference>
<evidence type="ECO:0000313" key="2">
    <source>
        <dbReference type="EMBL" id="MFC7616333.1"/>
    </source>
</evidence>
<gene>
    <name evidence="2" type="ORF">ACFQV2_25530</name>
</gene>